<evidence type="ECO:0000256" key="19">
    <source>
        <dbReference type="ARBA" id="ARBA00033239"/>
    </source>
</evidence>
<sequence>MKADGAACKGRAEQEAEALKQTFDVTGMTCAACSARVEKAVRAVGGVSDVAVNLLKNSMEVDSDGAPETLSAVVAAVEKAGYGALPRQAKGAGPACGVQAGAPSPMGAAAAEAKQVRQRLVVSFAFTIPLFYISMGHMFGWPLPGFLLGERNIMAFGLTQLLLLAPVVFVNFKFFRVGFKTLFRGAPNMDSLIALGSTAATVYGVYALYRIAYALGAGDVHGAHAAGMDLYFESAAMILTLITLGKYFEARAKGRTTDAIATLMDLAPKTAVRVSADGTQEQILADDVREGDVLAVRAGEGVPVDGVVVDGAASVDESAITGESVPVDKAPGDPVTGATVSRTGYFTMRATRVGDDTTLAGIIRLVDEATSSKAPIEKIADRISGVFVPVVIVIALAAFAVWMVLGAGLETALSHAISVLVISCPCALGLATPTAIMVGTGRGAKSGILVKSAEALEGAHDVRTVVLDKTGTVTEGAPSVTDVITAPGVPEGRLLATALAVEHLSEHPLARAVCGFAQARGTAADARIEGFMQVPGEGLSATVDGAAVLAGNLRMMEARGVDAGEMGARARRLADDGKTPLFFAADGRLLGVIAVADTVKPTSRAAVAELSAMGIRTVMLTGDNERTAAAIQREVGADEVIAGVLPEGKEREIRRLAQGGRVAMVGDGINDAPALARADIGIAIGAGTDVAIESADVVLMRSDLMDVPAAIQLSRATLRNIKQNLFWALVYNAVCIPVAAGALAFAGVNLNPMIAAAAMSLSSVCVVSNALRLRGWQPRFTAAAPPAARPSTLAAGEESGGKEIEGGAAAPAGKEIVMEKVLHVEGMMCQHCVARVKKALEAVDGVKEAVVDLDAKTAVARLAREVDDATLKAAVEEQDYEVTGVE</sequence>
<gene>
    <name evidence="23" type="ORF">DMP12_11730</name>
</gene>
<dbReference type="SFLD" id="SFLDS00003">
    <property type="entry name" value="Haloacid_Dehalogenase"/>
    <property type="match status" value="1"/>
</dbReference>
<evidence type="ECO:0000256" key="2">
    <source>
        <dbReference type="ARBA" id="ARBA00006024"/>
    </source>
</evidence>
<dbReference type="PRINTS" id="PR00943">
    <property type="entry name" value="CUATPASE"/>
</dbReference>
<keyword evidence="12" id="KW-0460">Magnesium</keyword>
<dbReference type="GO" id="GO:0005524">
    <property type="term" value="F:ATP binding"/>
    <property type="evidence" value="ECO:0007669"/>
    <property type="project" value="UniProtKB-UniRule"/>
</dbReference>
<evidence type="ECO:0000256" key="7">
    <source>
        <dbReference type="ARBA" id="ARBA00022723"/>
    </source>
</evidence>
<dbReference type="SUPFAM" id="SSF81653">
    <property type="entry name" value="Calcium ATPase, transduction domain A"/>
    <property type="match status" value="1"/>
</dbReference>
<dbReference type="CDD" id="cd02094">
    <property type="entry name" value="P-type_ATPase_Cu-like"/>
    <property type="match status" value="1"/>
</dbReference>
<keyword evidence="8" id="KW-0677">Repeat</keyword>
<feature type="transmembrane region" description="Helical" evidence="21">
    <location>
        <begin position="192"/>
        <end position="211"/>
    </location>
</feature>
<evidence type="ECO:0000256" key="4">
    <source>
        <dbReference type="ARBA" id="ARBA00015102"/>
    </source>
</evidence>
<dbReference type="SFLD" id="SFLDG00002">
    <property type="entry name" value="C1.7:_P-type_atpase_like"/>
    <property type="match status" value="1"/>
</dbReference>
<dbReference type="InterPro" id="IPR044492">
    <property type="entry name" value="P_typ_ATPase_HD_dom"/>
</dbReference>
<dbReference type="InterPro" id="IPR023298">
    <property type="entry name" value="ATPase_P-typ_TM_dom_sf"/>
</dbReference>
<name>A0A423UHZ8_9ACTN</name>
<evidence type="ECO:0000256" key="9">
    <source>
        <dbReference type="ARBA" id="ARBA00022741"/>
    </source>
</evidence>
<dbReference type="GO" id="GO:0043682">
    <property type="term" value="F:P-type divalent copper transporter activity"/>
    <property type="evidence" value="ECO:0007669"/>
    <property type="project" value="TreeGrafter"/>
</dbReference>
<evidence type="ECO:0000256" key="3">
    <source>
        <dbReference type="ARBA" id="ARBA00012517"/>
    </source>
</evidence>
<evidence type="ECO:0000259" key="22">
    <source>
        <dbReference type="PROSITE" id="PS50846"/>
    </source>
</evidence>
<dbReference type="NCBIfam" id="TIGR01525">
    <property type="entry name" value="ATPase-IB_hvy"/>
    <property type="match status" value="1"/>
</dbReference>
<dbReference type="InterPro" id="IPR059000">
    <property type="entry name" value="ATPase_P-type_domA"/>
</dbReference>
<dbReference type="InterPro" id="IPR023214">
    <property type="entry name" value="HAD_sf"/>
</dbReference>
<dbReference type="PROSITE" id="PS01047">
    <property type="entry name" value="HMA_1"/>
    <property type="match status" value="2"/>
</dbReference>
<dbReference type="NCBIfam" id="TIGR00003">
    <property type="entry name" value="copper ion binding protein"/>
    <property type="match status" value="2"/>
</dbReference>
<keyword evidence="11 21" id="KW-0067">ATP-binding</keyword>
<dbReference type="SUPFAM" id="SSF56784">
    <property type="entry name" value="HAD-like"/>
    <property type="match status" value="1"/>
</dbReference>
<evidence type="ECO:0000256" key="18">
    <source>
        <dbReference type="ARBA" id="ARBA00029719"/>
    </source>
</evidence>
<dbReference type="CDD" id="cd00371">
    <property type="entry name" value="HMA"/>
    <property type="match status" value="2"/>
</dbReference>
<dbReference type="Gene3D" id="2.70.150.10">
    <property type="entry name" value="Calcium-transporting ATPase, cytoplasmic transduction domain A"/>
    <property type="match status" value="1"/>
</dbReference>
<feature type="domain" description="HMA" evidence="22">
    <location>
        <begin position="818"/>
        <end position="883"/>
    </location>
</feature>
<keyword evidence="15" id="KW-0186">Copper</keyword>
<dbReference type="EC" id="7.2.2.8" evidence="3"/>
<dbReference type="Gene3D" id="3.40.1110.10">
    <property type="entry name" value="Calcium-transporting ATPase, cytoplasmic domain N"/>
    <property type="match status" value="1"/>
</dbReference>
<dbReference type="SUPFAM" id="SSF55008">
    <property type="entry name" value="HMA, heavy metal-associated domain"/>
    <property type="match status" value="2"/>
</dbReference>
<dbReference type="GO" id="GO:0016887">
    <property type="term" value="F:ATP hydrolysis activity"/>
    <property type="evidence" value="ECO:0007669"/>
    <property type="project" value="InterPro"/>
</dbReference>
<dbReference type="GO" id="GO:0005886">
    <property type="term" value="C:plasma membrane"/>
    <property type="evidence" value="ECO:0007669"/>
    <property type="project" value="UniProtKB-SubCell"/>
</dbReference>
<dbReference type="InterPro" id="IPR006121">
    <property type="entry name" value="HMA_dom"/>
</dbReference>
<keyword evidence="16" id="KW-0406">Ion transport</keyword>
<keyword evidence="13" id="KW-1278">Translocase</keyword>
<evidence type="ECO:0000256" key="21">
    <source>
        <dbReference type="RuleBase" id="RU362081"/>
    </source>
</evidence>
<evidence type="ECO:0000256" key="5">
    <source>
        <dbReference type="ARBA" id="ARBA00022448"/>
    </source>
</evidence>
<keyword evidence="14 21" id="KW-1133">Transmembrane helix</keyword>
<dbReference type="Pfam" id="PF00702">
    <property type="entry name" value="Hydrolase"/>
    <property type="match status" value="1"/>
</dbReference>
<evidence type="ECO:0000313" key="24">
    <source>
        <dbReference type="Proteomes" id="UP000285258"/>
    </source>
</evidence>
<feature type="transmembrane region" description="Helical" evidence="21">
    <location>
        <begin position="753"/>
        <end position="771"/>
    </location>
</feature>
<dbReference type="Proteomes" id="UP000285258">
    <property type="component" value="Unassembled WGS sequence"/>
</dbReference>
<feature type="transmembrane region" description="Helical" evidence="21">
    <location>
        <begin position="231"/>
        <end position="248"/>
    </location>
</feature>
<evidence type="ECO:0000256" key="1">
    <source>
        <dbReference type="ARBA" id="ARBA00004651"/>
    </source>
</evidence>
<dbReference type="InterPro" id="IPR023299">
    <property type="entry name" value="ATPase_P-typ_cyto_dom_N"/>
</dbReference>
<dbReference type="GO" id="GO:0140581">
    <property type="term" value="F:P-type monovalent copper transporter activity"/>
    <property type="evidence" value="ECO:0007669"/>
    <property type="project" value="UniProtKB-EC"/>
</dbReference>
<feature type="transmembrane region" description="Helical" evidence="21">
    <location>
        <begin position="383"/>
        <end position="405"/>
    </location>
</feature>
<evidence type="ECO:0000256" key="11">
    <source>
        <dbReference type="ARBA" id="ARBA00022840"/>
    </source>
</evidence>
<feature type="transmembrane region" description="Helical" evidence="21">
    <location>
        <begin position="725"/>
        <end position="747"/>
    </location>
</feature>
<feature type="transmembrane region" description="Helical" evidence="21">
    <location>
        <begin position="153"/>
        <end position="172"/>
    </location>
</feature>
<dbReference type="AlphaFoldDB" id="A0A423UHZ8"/>
<dbReference type="GO" id="GO:0005507">
    <property type="term" value="F:copper ion binding"/>
    <property type="evidence" value="ECO:0007669"/>
    <property type="project" value="InterPro"/>
</dbReference>
<dbReference type="Gene3D" id="3.30.70.100">
    <property type="match status" value="2"/>
</dbReference>
<dbReference type="InterPro" id="IPR018303">
    <property type="entry name" value="ATPase_P-typ_P_site"/>
</dbReference>
<dbReference type="SUPFAM" id="SSF81665">
    <property type="entry name" value="Calcium ATPase, transmembrane domain M"/>
    <property type="match status" value="1"/>
</dbReference>
<evidence type="ECO:0000256" key="8">
    <source>
        <dbReference type="ARBA" id="ARBA00022737"/>
    </source>
</evidence>
<evidence type="ECO:0000256" key="13">
    <source>
        <dbReference type="ARBA" id="ARBA00022967"/>
    </source>
</evidence>
<reference evidence="24" key="1">
    <citation type="submission" date="2018-05" db="EMBL/GenBank/DDBJ databases">
        <title>Genome Sequencing of selected type strains of the family Eggerthellaceae.</title>
        <authorList>
            <person name="Danylec N."/>
            <person name="Stoll D.A."/>
            <person name="Doetsch A."/>
            <person name="Huch M."/>
        </authorList>
    </citation>
    <scope>NUCLEOTIDE SEQUENCE [LARGE SCALE GENOMIC DNA]</scope>
    <source>
        <strain evidence="24">DSM 27213</strain>
    </source>
</reference>
<protein>
    <recommendedName>
        <fullName evidence="4">Copper-exporting P-type ATPase</fullName>
        <ecNumber evidence="3">7.2.2.8</ecNumber>
    </recommendedName>
    <alternativeName>
        <fullName evidence="18">Copper-exporting P-type ATPase A</fullName>
    </alternativeName>
    <alternativeName>
        <fullName evidence="19">Cu(+)-exporting ATPase</fullName>
    </alternativeName>
</protein>
<dbReference type="Gene3D" id="3.40.50.1000">
    <property type="entry name" value="HAD superfamily/HAD-like"/>
    <property type="match status" value="1"/>
</dbReference>
<keyword evidence="9 21" id="KW-0547">Nucleotide-binding</keyword>
<keyword evidence="21" id="KW-1003">Cell membrane</keyword>
<comment type="catalytic activity">
    <reaction evidence="20">
        <text>Cu(+)(in) + ATP + H2O = Cu(+)(out) + ADP + phosphate + H(+)</text>
        <dbReference type="Rhea" id="RHEA:25792"/>
        <dbReference type="ChEBI" id="CHEBI:15377"/>
        <dbReference type="ChEBI" id="CHEBI:15378"/>
        <dbReference type="ChEBI" id="CHEBI:30616"/>
        <dbReference type="ChEBI" id="CHEBI:43474"/>
        <dbReference type="ChEBI" id="CHEBI:49552"/>
        <dbReference type="ChEBI" id="CHEBI:456216"/>
        <dbReference type="EC" id="7.2.2.8"/>
    </reaction>
</comment>
<keyword evidence="17 21" id="KW-0472">Membrane</keyword>
<comment type="caution">
    <text evidence="23">The sequence shown here is derived from an EMBL/GenBank/DDBJ whole genome shotgun (WGS) entry which is preliminary data.</text>
</comment>
<keyword evidence="5" id="KW-0813">Transport</keyword>
<evidence type="ECO:0000313" key="23">
    <source>
        <dbReference type="EMBL" id="ROT88538.1"/>
    </source>
</evidence>
<evidence type="ECO:0000256" key="16">
    <source>
        <dbReference type="ARBA" id="ARBA00023065"/>
    </source>
</evidence>
<keyword evidence="7 21" id="KW-0479">Metal-binding</keyword>
<dbReference type="SFLD" id="SFLDF00027">
    <property type="entry name" value="p-type_atpase"/>
    <property type="match status" value="1"/>
</dbReference>
<dbReference type="PANTHER" id="PTHR43520">
    <property type="entry name" value="ATP7, ISOFORM B"/>
    <property type="match status" value="1"/>
</dbReference>
<dbReference type="PROSITE" id="PS50846">
    <property type="entry name" value="HMA_2"/>
    <property type="match status" value="2"/>
</dbReference>
<evidence type="ECO:0000256" key="12">
    <source>
        <dbReference type="ARBA" id="ARBA00022842"/>
    </source>
</evidence>
<dbReference type="Pfam" id="PF00122">
    <property type="entry name" value="E1-E2_ATPase"/>
    <property type="match status" value="1"/>
</dbReference>
<keyword evidence="6 21" id="KW-0812">Transmembrane</keyword>
<proteinExistence type="inferred from homology"/>
<dbReference type="EMBL" id="QIBW01000016">
    <property type="protein sequence ID" value="ROT88538.1"/>
    <property type="molecule type" value="Genomic_DNA"/>
</dbReference>
<evidence type="ECO:0000256" key="17">
    <source>
        <dbReference type="ARBA" id="ARBA00023136"/>
    </source>
</evidence>
<dbReference type="Pfam" id="PF00403">
    <property type="entry name" value="HMA"/>
    <property type="match status" value="2"/>
</dbReference>
<dbReference type="PROSITE" id="PS00154">
    <property type="entry name" value="ATPASE_E1_E2"/>
    <property type="match status" value="1"/>
</dbReference>
<dbReference type="InterPro" id="IPR008250">
    <property type="entry name" value="ATPase_P-typ_transduc_dom_A_sf"/>
</dbReference>
<dbReference type="GO" id="GO:0055070">
    <property type="term" value="P:copper ion homeostasis"/>
    <property type="evidence" value="ECO:0007669"/>
    <property type="project" value="TreeGrafter"/>
</dbReference>
<feature type="domain" description="HMA" evidence="22">
    <location>
        <begin position="19"/>
        <end position="85"/>
    </location>
</feature>
<dbReference type="InterPro" id="IPR006122">
    <property type="entry name" value="HMA_Cu_ion-bd"/>
</dbReference>
<comment type="similarity">
    <text evidence="2 21">Belongs to the cation transport ATPase (P-type) (TC 3.A.3) family. Type IB subfamily.</text>
</comment>
<dbReference type="InterPro" id="IPR036412">
    <property type="entry name" value="HAD-like_sf"/>
</dbReference>
<organism evidence="23 24">
    <name type="scientific">Gordonibacter urolithinfaciens</name>
    <dbReference type="NCBI Taxonomy" id="1335613"/>
    <lineage>
        <taxon>Bacteria</taxon>
        <taxon>Bacillati</taxon>
        <taxon>Actinomycetota</taxon>
        <taxon>Coriobacteriia</taxon>
        <taxon>Eggerthellales</taxon>
        <taxon>Eggerthellaceae</taxon>
        <taxon>Gordonibacter</taxon>
    </lineage>
</organism>
<comment type="subcellular location">
    <subcellularLocation>
        <location evidence="1">Cell membrane</location>
        <topology evidence="1">Multi-pass membrane protein</topology>
    </subcellularLocation>
</comment>
<evidence type="ECO:0000256" key="6">
    <source>
        <dbReference type="ARBA" id="ARBA00022692"/>
    </source>
</evidence>
<dbReference type="InterPro" id="IPR036163">
    <property type="entry name" value="HMA_dom_sf"/>
</dbReference>
<dbReference type="PANTHER" id="PTHR43520:SF8">
    <property type="entry name" value="P-TYPE CU(+) TRANSPORTER"/>
    <property type="match status" value="1"/>
</dbReference>
<evidence type="ECO:0000256" key="14">
    <source>
        <dbReference type="ARBA" id="ARBA00022989"/>
    </source>
</evidence>
<dbReference type="InterPro" id="IPR001757">
    <property type="entry name" value="P_typ_ATPase"/>
</dbReference>
<keyword evidence="10" id="KW-0187">Copper transport</keyword>
<dbReference type="InterPro" id="IPR017969">
    <property type="entry name" value="Heavy-metal-associated_CS"/>
</dbReference>
<dbReference type="NCBIfam" id="TIGR01511">
    <property type="entry name" value="ATPase-IB1_Cu"/>
    <property type="match status" value="1"/>
</dbReference>
<feature type="transmembrane region" description="Helical" evidence="21">
    <location>
        <begin position="120"/>
        <end position="141"/>
    </location>
</feature>
<feature type="transmembrane region" description="Helical" evidence="21">
    <location>
        <begin position="417"/>
        <end position="438"/>
    </location>
</feature>
<accession>A0A423UHZ8</accession>
<dbReference type="NCBIfam" id="TIGR01494">
    <property type="entry name" value="ATPase_P-type"/>
    <property type="match status" value="1"/>
</dbReference>
<dbReference type="PRINTS" id="PR00119">
    <property type="entry name" value="CATATPASE"/>
</dbReference>
<evidence type="ECO:0000256" key="10">
    <source>
        <dbReference type="ARBA" id="ARBA00022796"/>
    </source>
</evidence>
<evidence type="ECO:0000256" key="15">
    <source>
        <dbReference type="ARBA" id="ARBA00023008"/>
    </source>
</evidence>
<dbReference type="FunFam" id="2.70.150.10:FF:000002">
    <property type="entry name" value="Copper-transporting ATPase 1, putative"/>
    <property type="match status" value="1"/>
</dbReference>
<dbReference type="FunFam" id="3.40.50.1000:FF:000144">
    <property type="entry name" value="copper-transporting ATPase 1 isoform X2"/>
    <property type="match status" value="1"/>
</dbReference>
<evidence type="ECO:0000256" key="20">
    <source>
        <dbReference type="ARBA" id="ARBA00049289"/>
    </source>
</evidence>
<dbReference type="InterPro" id="IPR027256">
    <property type="entry name" value="P-typ_ATPase_IB"/>
</dbReference>